<feature type="transmembrane region" description="Helical" evidence="17">
    <location>
        <begin position="3491"/>
        <end position="3512"/>
    </location>
</feature>
<organism evidence="20 21">
    <name type="scientific">Lutzomyia longipalpis</name>
    <name type="common">Sand fly</name>
    <dbReference type="NCBI Taxonomy" id="7200"/>
    <lineage>
        <taxon>Eukaryota</taxon>
        <taxon>Metazoa</taxon>
        <taxon>Ecdysozoa</taxon>
        <taxon>Arthropoda</taxon>
        <taxon>Hexapoda</taxon>
        <taxon>Insecta</taxon>
        <taxon>Pterygota</taxon>
        <taxon>Neoptera</taxon>
        <taxon>Endopterygota</taxon>
        <taxon>Diptera</taxon>
        <taxon>Nematocera</taxon>
        <taxon>Psychodoidea</taxon>
        <taxon>Psychodidae</taxon>
        <taxon>Lutzomyia</taxon>
        <taxon>Lutzomyia</taxon>
    </lineage>
</organism>
<dbReference type="GO" id="GO:0005524">
    <property type="term" value="F:ATP binding"/>
    <property type="evidence" value="ECO:0007669"/>
    <property type="project" value="UniProtKB-KW"/>
</dbReference>
<feature type="transmembrane region" description="Helical" evidence="17">
    <location>
        <begin position="947"/>
        <end position="971"/>
    </location>
</feature>
<accession>A0A1B0CPX9</accession>
<evidence type="ECO:0000256" key="10">
    <source>
        <dbReference type="ARBA" id="ARBA00022840"/>
    </source>
</evidence>
<feature type="transmembrane region" description="Helical" evidence="17">
    <location>
        <begin position="2448"/>
        <end position="2466"/>
    </location>
</feature>
<dbReference type="PROSITE" id="PS50929">
    <property type="entry name" value="ABC_TM1F"/>
    <property type="match status" value="5"/>
</dbReference>
<feature type="region of interest" description="Disordered" evidence="16">
    <location>
        <begin position="2587"/>
        <end position="2614"/>
    </location>
</feature>
<dbReference type="EnsemblMetazoa" id="LLOJ006928-RA">
    <property type="protein sequence ID" value="LLOJ006928-PA"/>
    <property type="gene ID" value="LLOJ006928"/>
</dbReference>
<proteinExistence type="inferred from homology"/>
<feature type="compositionally biased region" description="Basic residues" evidence="16">
    <location>
        <begin position="3213"/>
        <end position="3223"/>
    </location>
</feature>
<feature type="transmembrane region" description="Helical" evidence="17">
    <location>
        <begin position="132"/>
        <end position="150"/>
    </location>
</feature>
<dbReference type="InterPro" id="IPR017871">
    <property type="entry name" value="ABC_transporter-like_CS"/>
</dbReference>
<dbReference type="InterPro" id="IPR050173">
    <property type="entry name" value="ABC_transporter_C-like"/>
</dbReference>
<keyword evidence="6" id="KW-0926">Vacuole</keyword>
<dbReference type="CDD" id="cd18603">
    <property type="entry name" value="ABC_6TM_MRP1_2_3_6_D2_like"/>
    <property type="match status" value="3"/>
</dbReference>
<feature type="transmembrane region" description="Helical" evidence="17">
    <location>
        <begin position="2674"/>
        <end position="2697"/>
    </location>
</feature>
<keyword evidence="11" id="KW-1278">Translocase</keyword>
<dbReference type="VEuPathDB" id="VectorBase:LLONM1_008579"/>
<dbReference type="NCBIfam" id="NF010167">
    <property type="entry name" value="PRK13648.1"/>
    <property type="match status" value="6"/>
</dbReference>
<feature type="transmembrane region" description="Helical" evidence="17">
    <location>
        <begin position="429"/>
        <end position="451"/>
    </location>
</feature>
<evidence type="ECO:0000256" key="4">
    <source>
        <dbReference type="ARBA" id="ARBA00022448"/>
    </source>
</evidence>
<keyword evidence="4" id="KW-0813">Transport</keyword>
<feature type="transmembrane region" description="Helical" evidence="17">
    <location>
        <begin position="317"/>
        <end position="344"/>
    </location>
</feature>
<keyword evidence="8" id="KW-0677">Repeat</keyword>
<feature type="domain" description="ABC transmembrane type-1" evidence="19">
    <location>
        <begin position="1846"/>
        <end position="2125"/>
    </location>
</feature>
<dbReference type="InterPro" id="IPR036640">
    <property type="entry name" value="ABC1_TM_sf"/>
</dbReference>
<feature type="transmembrane region" description="Helical" evidence="17">
    <location>
        <begin position="3410"/>
        <end position="3427"/>
    </location>
</feature>
<evidence type="ECO:0000256" key="14">
    <source>
        <dbReference type="ARBA" id="ARBA00024220"/>
    </source>
</evidence>
<feature type="domain" description="ABC transmembrane type-1" evidence="19">
    <location>
        <begin position="951"/>
        <end position="1230"/>
    </location>
</feature>
<feature type="transmembrane region" description="Helical" evidence="17">
    <location>
        <begin position="2635"/>
        <end position="2662"/>
    </location>
</feature>
<feature type="domain" description="ABC transporter" evidence="18">
    <location>
        <begin position="1265"/>
        <end position="1499"/>
    </location>
</feature>
<dbReference type="InterPro" id="IPR027417">
    <property type="entry name" value="P-loop_NTPase"/>
</dbReference>
<dbReference type="Pfam" id="PF00005">
    <property type="entry name" value="ABC_tran"/>
    <property type="match status" value="5"/>
</dbReference>
<name>A0A1B0CPX9_LUTLO</name>
<feature type="region of interest" description="Disordered" evidence="16">
    <location>
        <begin position="886"/>
        <end position="906"/>
    </location>
</feature>
<feature type="transmembrane region" description="Helical" evidence="17">
    <location>
        <begin position="1960"/>
        <end position="1977"/>
    </location>
</feature>
<dbReference type="VEuPathDB" id="VectorBase:LLONM1_002878"/>
<comment type="subcellular location">
    <subcellularLocation>
        <location evidence="2">Cell membrane</location>
        <topology evidence="2">Multi-pass membrane protein</topology>
    </subcellularLocation>
    <subcellularLocation>
        <location evidence="1">Vacuole membrane</location>
        <topology evidence="1">Multi-pass membrane protein</topology>
    </subcellularLocation>
</comment>
<feature type="compositionally biased region" description="Basic residues" evidence="16">
    <location>
        <begin position="895"/>
        <end position="905"/>
    </location>
</feature>
<evidence type="ECO:0000313" key="20">
    <source>
        <dbReference type="EnsemblMetazoa" id="LLOJ006928-PA"/>
    </source>
</evidence>
<keyword evidence="21" id="KW-1185">Reference proteome</keyword>
<feature type="domain" description="ABC transporter" evidence="18">
    <location>
        <begin position="1492"/>
        <end position="1749"/>
    </location>
</feature>
<dbReference type="Pfam" id="PF00664">
    <property type="entry name" value="ABC_membrane"/>
    <property type="match status" value="5"/>
</dbReference>
<keyword evidence="9" id="KW-0547">Nucleotide-binding</keyword>
<dbReference type="CDD" id="cd18595">
    <property type="entry name" value="ABC_6TM_MRP1_2_3_6_D1_like"/>
    <property type="match status" value="2"/>
</dbReference>
<comment type="similarity">
    <text evidence="3">Belongs to the ABC transporter superfamily. ABCC family. Conjugate transporter (TC 3.A.1.208) subfamily.</text>
</comment>
<feature type="transmembrane region" description="Helical" evidence="17">
    <location>
        <begin position="170"/>
        <end position="192"/>
    </location>
</feature>
<feature type="transmembrane region" description="Helical" evidence="17">
    <location>
        <begin position="457"/>
        <end position="477"/>
    </location>
</feature>
<evidence type="ECO:0000256" key="2">
    <source>
        <dbReference type="ARBA" id="ARBA00004651"/>
    </source>
</evidence>
<dbReference type="FunFam" id="3.40.50.300:FF:000163">
    <property type="entry name" value="Multidrug resistance-associated protein member 4"/>
    <property type="match status" value="1"/>
</dbReference>
<feature type="region of interest" description="Disordered" evidence="16">
    <location>
        <begin position="3205"/>
        <end position="3225"/>
    </location>
</feature>
<feature type="transmembrane region" description="Helical" evidence="17">
    <location>
        <begin position="1092"/>
        <end position="1109"/>
    </location>
</feature>
<dbReference type="FunFam" id="3.40.50.300:FF:000293">
    <property type="entry name" value="ATP binding cassette subfamily C member 1"/>
    <property type="match status" value="2"/>
</dbReference>
<feature type="transmembrane region" description="Helical" evidence="17">
    <location>
        <begin position="1842"/>
        <end position="1866"/>
    </location>
</feature>
<feature type="compositionally biased region" description="Polar residues" evidence="16">
    <location>
        <begin position="2594"/>
        <end position="2612"/>
    </location>
</feature>
<dbReference type="GO" id="GO:0005774">
    <property type="term" value="C:vacuolar membrane"/>
    <property type="evidence" value="ECO:0007669"/>
    <property type="project" value="UniProtKB-SubCell"/>
</dbReference>
<dbReference type="Gene3D" id="3.40.50.300">
    <property type="entry name" value="P-loop containing nucleotide triphosphate hydrolases"/>
    <property type="match status" value="6"/>
</dbReference>
<dbReference type="SMART" id="SM00382">
    <property type="entry name" value="AAA"/>
    <property type="match status" value="5"/>
</dbReference>
<feature type="domain" description="ABC transporter" evidence="18">
    <location>
        <begin position="631"/>
        <end position="854"/>
    </location>
</feature>
<dbReference type="GO" id="GO:0005886">
    <property type="term" value="C:plasma membrane"/>
    <property type="evidence" value="ECO:0007669"/>
    <property type="project" value="UniProtKB-SubCell"/>
</dbReference>
<evidence type="ECO:0000256" key="15">
    <source>
        <dbReference type="ARBA" id="ARBA00047523"/>
    </source>
</evidence>
<dbReference type="EMBL" id="AJWK01022780">
    <property type="status" value="NOT_ANNOTATED_CDS"/>
    <property type="molecule type" value="Genomic_DNA"/>
</dbReference>
<feature type="transmembrane region" description="Helical" evidence="17">
    <location>
        <begin position="2775"/>
        <end position="2795"/>
    </location>
</feature>
<feature type="domain" description="ABC transporter" evidence="18">
    <location>
        <begin position="2160"/>
        <end position="2394"/>
    </location>
</feature>
<feature type="transmembrane region" description="Helical" evidence="17">
    <location>
        <begin position="356"/>
        <end position="379"/>
    </location>
</feature>
<evidence type="ECO:0000256" key="7">
    <source>
        <dbReference type="ARBA" id="ARBA00022692"/>
    </source>
</evidence>
<dbReference type="FunFam" id="3.40.50.300:FF:000074">
    <property type="entry name" value="Multidrug resistance-associated protein 5 isoform 1"/>
    <property type="match status" value="2"/>
</dbReference>
<keyword evidence="12 17" id="KW-1133">Transmembrane helix</keyword>
<comment type="catalytic activity">
    <reaction evidence="15">
        <text>leukotriene C4(in) + ATP + H2O = leukotriene C4(out) + ADP + phosphate + H(+)</text>
        <dbReference type="Rhea" id="RHEA:38963"/>
        <dbReference type="ChEBI" id="CHEBI:15377"/>
        <dbReference type="ChEBI" id="CHEBI:15378"/>
        <dbReference type="ChEBI" id="CHEBI:30616"/>
        <dbReference type="ChEBI" id="CHEBI:43474"/>
        <dbReference type="ChEBI" id="CHEBI:57973"/>
        <dbReference type="ChEBI" id="CHEBI:456216"/>
    </reaction>
    <physiologicalReaction direction="left-to-right" evidence="15">
        <dbReference type="Rhea" id="RHEA:38964"/>
    </physiologicalReaction>
</comment>
<feature type="compositionally biased region" description="Polar residues" evidence="16">
    <location>
        <begin position="282"/>
        <end position="294"/>
    </location>
</feature>
<evidence type="ECO:0000256" key="5">
    <source>
        <dbReference type="ARBA" id="ARBA00022475"/>
    </source>
</evidence>
<feature type="transmembrane region" description="Helical" evidence="17">
    <location>
        <begin position="1068"/>
        <end position="1086"/>
    </location>
</feature>
<feature type="domain" description="ABC transmembrane type-1" evidence="19">
    <location>
        <begin position="3269"/>
        <end position="3548"/>
    </location>
</feature>
<feature type="domain" description="ABC transporter" evidence="18">
    <location>
        <begin position="2949"/>
        <end position="3172"/>
    </location>
</feature>
<feature type="transmembrane region" description="Helical" evidence="17">
    <location>
        <begin position="2347"/>
        <end position="2368"/>
    </location>
</feature>
<evidence type="ECO:0000256" key="1">
    <source>
        <dbReference type="ARBA" id="ARBA00004128"/>
    </source>
</evidence>
<feature type="transmembrane region" description="Helical" evidence="17">
    <location>
        <begin position="31"/>
        <end position="52"/>
    </location>
</feature>
<dbReference type="GO" id="GO:0016887">
    <property type="term" value="F:ATP hydrolysis activity"/>
    <property type="evidence" value="ECO:0007669"/>
    <property type="project" value="InterPro"/>
</dbReference>
<keyword evidence="13 17" id="KW-0472">Membrane</keyword>
<dbReference type="FunFam" id="1.20.1560.10:FF:000020">
    <property type="entry name" value="ABC metal ion transporter"/>
    <property type="match status" value="2"/>
</dbReference>
<feature type="transmembrane region" description="Helical" evidence="17">
    <location>
        <begin position="1173"/>
        <end position="1194"/>
    </location>
</feature>
<evidence type="ECO:0000256" key="13">
    <source>
        <dbReference type="ARBA" id="ARBA00023136"/>
    </source>
</evidence>
<keyword evidence="7 17" id="KW-0812">Transmembrane</keyword>
<feature type="transmembrane region" description="Helical" evidence="17">
    <location>
        <begin position="2070"/>
        <end position="2089"/>
    </location>
</feature>
<evidence type="ECO:0000256" key="3">
    <source>
        <dbReference type="ARBA" id="ARBA00009726"/>
    </source>
</evidence>
<dbReference type="PROSITE" id="PS50893">
    <property type="entry name" value="ABC_TRANSPORTER_2"/>
    <property type="match status" value="6"/>
</dbReference>
<feature type="transmembrane region" description="Helical" evidence="17">
    <location>
        <begin position="2414"/>
        <end position="2436"/>
    </location>
</feature>
<evidence type="ECO:0000256" key="8">
    <source>
        <dbReference type="ARBA" id="ARBA00022737"/>
    </source>
</evidence>
<feature type="transmembrane region" description="Helical" evidence="17">
    <location>
        <begin position="2747"/>
        <end position="2769"/>
    </location>
</feature>
<dbReference type="GO" id="GO:0015431">
    <property type="term" value="F:ABC-type glutathione S-conjugate transporter activity"/>
    <property type="evidence" value="ECO:0007669"/>
    <property type="project" value="UniProtKB-EC"/>
</dbReference>
<feature type="domain" description="ABC transmembrane type-1" evidence="19">
    <location>
        <begin position="318"/>
        <end position="600"/>
    </location>
</feature>
<dbReference type="SUPFAM" id="SSF52540">
    <property type="entry name" value="P-loop containing nucleoside triphosphate hydrolases"/>
    <property type="match status" value="6"/>
</dbReference>
<dbReference type="InterPro" id="IPR056227">
    <property type="entry name" value="TMD0_ABC"/>
</dbReference>
<dbReference type="Pfam" id="PF24357">
    <property type="entry name" value="TMD0_ABC"/>
    <property type="match status" value="2"/>
</dbReference>
<feature type="transmembrane region" description="Helical" evidence="17">
    <location>
        <begin position="2486"/>
        <end position="2508"/>
    </location>
</feature>
<dbReference type="EMBL" id="AJWK01022779">
    <property type="status" value="NOT_ANNOTATED_CDS"/>
    <property type="molecule type" value="Genomic_DNA"/>
</dbReference>
<keyword evidence="10" id="KW-0067">ATP-binding</keyword>
<dbReference type="InterPro" id="IPR005292">
    <property type="entry name" value="MRP"/>
</dbReference>
<feature type="domain" description="ABC transporter" evidence="18">
    <location>
        <begin position="3583"/>
        <end position="3817"/>
    </location>
</feature>
<dbReference type="NCBIfam" id="TIGR00957">
    <property type="entry name" value="MRP_assoc_pro"/>
    <property type="match status" value="2"/>
</dbReference>
<evidence type="ECO:0000256" key="9">
    <source>
        <dbReference type="ARBA" id="ARBA00022741"/>
    </source>
</evidence>
<feature type="transmembrane region" description="Helical" evidence="17">
    <location>
        <begin position="3309"/>
        <end position="3334"/>
    </location>
</feature>
<dbReference type="Gene3D" id="1.20.1560.10">
    <property type="entry name" value="ABC transporter type 1, transmembrane domain"/>
    <property type="match status" value="5"/>
</dbReference>
<dbReference type="GO" id="GO:0000323">
    <property type="term" value="C:lytic vacuole"/>
    <property type="evidence" value="ECO:0007669"/>
    <property type="project" value="UniProtKB-ARBA"/>
</dbReference>
<reference evidence="20" key="1">
    <citation type="submission" date="2020-05" db="UniProtKB">
        <authorList>
            <consortium name="EnsemblMetazoa"/>
        </authorList>
    </citation>
    <scope>IDENTIFICATION</scope>
    <source>
        <strain evidence="20">Jacobina</strain>
    </source>
</reference>
<feature type="region of interest" description="Disordered" evidence="16">
    <location>
        <begin position="267"/>
        <end position="296"/>
    </location>
</feature>
<protein>
    <recommendedName>
        <fullName evidence="14">ABC-type glutathione-S-conjugate transporter</fullName>
        <ecNumber evidence="14">7.6.2.3</ecNumber>
    </recommendedName>
</protein>
<dbReference type="PANTHER" id="PTHR24223">
    <property type="entry name" value="ATP-BINDING CASSETTE SUB-FAMILY C"/>
    <property type="match status" value="1"/>
</dbReference>
<feature type="transmembrane region" description="Helical" evidence="17">
    <location>
        <begin position="2901"/>
        <end position="2921"/>
    </location>
</feature>
<feature type="transmembrane region" description="Helical" evidence="17">
    <location>
        <begin position="534"/>
        <end position="563"/>
    </location>
</feature>
<dbReference type="SUPFAM" id="SSF90123">
    <property type="entry name" value="ABC transporter transmembrane region"/>
    <property type="match status" value="5"/>
</dbReference>
<feature type="transmembrane region" description="Helical" evidence="17">
    <location>
        <begin position="98"/>
        <end position="120"/>
    </location>
</feature>
<feature type="transmembrane region" description="Helical" evidence="17">
    <location>
        <begin position="1886"/>
        <end position="1911"/>
    </location>
</feature>
<evidence type="ECO:0000259" key="19">
    <source>
        <dbReference type="PROSITE" id="PS50929"/>
    </source>
</evidence>
<feature type="transmembrane region" description="Helical" evidence="17">
    <location>
        <begin position="3386"/>
        <end position="3404"/>
    </location>
</feature>
<evidence type="ECO:0000256" key="17">
    <source>
        <dbReference type="SAM" id="Phobius"/>
    </source>
</evidence>
<evidence type="ECO:0000256" key="12">
    <source>
        <dbReference type="ARBA" id="ARBA00022989"/>
    </source>
</evidence>
<dbReference type="PROSITE" id="PS00211">
    <property type="entry name" value="ABC_TRANSPORTER_1"/>
    <property type="match status" value="5"/>
</dbReference>
<dbReference type="VEuPathDB" id="VectorBase:LLONM1_011106"/>
<feature type="transmembrane region" description="Helical" evidence="17">
    <location>
        <begin position="583"/>
        <end position="603"/>
    </location>
</feature>
<feature type="transmembrane region" description="Helical" evidence="17">
    <location>
        <begin position="991"/>
        <end position="1016"/>
    </location>
</feature>
<feature type="domain" description="ABC transmembrane type-1" evidence="19">
    <location>
        <begin position="2636"/>
        <end position="2918"/>
    </location>
</feature>
<evidence type="ECO:0000313" key="21">
    <source>
        <dbReference type="Proteomes" id="UP000092461"/>
    </source>
</evidence>
<keyword evidence="5" id="KW-1003">Cell membrane</keyword>
<evidence type="ECO:0000256" key="6">
    <source>
        <dbReference type="ARBA" id="ARBA00022554"/>
    </source>
</evidence>
<dbReference type="InterPro" id="IPR003593">
    <property type="entry name" value="AAA+_ATPase"/>
</dbReference>
<evidence type="ECO:0000256" key="11">
    <source>
        <dbReference type="ARBA" id="ARBA00022967"/>
    </source>
</evidence>
<dbReference type="VEuPathDB" id="VectorBase:LLOJ006928"/>
<feature type="transmembrane region" description="Helical" evidence="17">
    <location>
        <begin position="2852"/>
        <end position="2881"/>
    </location>
</feature>
<dbReference type="PANTHER" id="PTHR24223:SF443">
    <property type="entry name" value="MULTIDRUG-RESISTANCE LIKE PROTEIN 1, ISOFORM I"/>
    <property type="match status" value="1"/>
</dbReference>
<evidence type="ECO:0000256" key="16">
    <source>
        <dbReference type="SAM" id="MobiDB-lite"/>
    </source>
</evidence>
<dbReference type="InterPro" id="IPR011527">
    <property type="entry name" value="ABC1_TM_dom"/>
</dbReference>
<dbReference type="Proteomes" id="UP000092461">
    <property type="component" value="Unassembled WGS sequence"/>
</dbReference>
<dbReference type="CDD" id="cd03244">
    <property type="entry name" value="ABCC_MRP_domain2"/>
    <property type="match status" value="3"/>
</dbReference>
<sequence length="3831" mass="430497">MEDFCGSPLWNDTLTWASENPDFTPCFHKTIFVWVPCAFLIILAPLELYFIASSKSGRIPWGFLNISKAIGTFLLFTLATADLAVGADLWIADTPGVYPVHIVTPVILMVTFILSLTLLLLHKKRGIRSSGLMFLFWLFIVFCGIFRFRSQLMNFDPDAETVEEQIDFHTYQYASVITHFCLCIIMLLLNCFSDLPPEDRVKVGKPSPENSASFLRKLFFQWFDPMTWKGYRKPLEVSDMWDLNEDNQSHNLVPIFDKYWYKSIQNNEPKTNKNTKKEAKNGFNSRPAFSSSDTFKPHGKTNGSILPAIVKAFGGPFWFAGVIRLIIDLLAFASPQLLGLLIAFTSDMNEPLWRGLFYAFLMFAAAWLTLFLNGQYYHLTYLVGFRIRSALISGIYRKALRVSSSAKKDTTVGEIVNLMAVDAHRFFELISYLHMLWSGPLIMALALYFLYDLLGAAIFAGLAVMILMVPLNIWIAIKLRALQIEQMKIKDHRVKMMNEILSGIKVLKLYAWETSFEENIKNIREKEMKILVRMAYYSASTFFVWTLAPFLVSLACFTTYVFMEEGNDLTATTAFMSLSLLNILRQPMTMFPMIITMAMQALVSIDRINKFMNNEELDPDNVTHHPHKSALVIENGIFSWGEDEATLKNINLEVPKGALTAVVGPVGCGKSSLVSALLGEMEKKQGNVNTVGSIAYVPQQAWIQNATLQDNILFGRKMDRQHYDKVLEACALKSDIEMLPGGDQTEIGEKGINLSGGQKQRVSLARAVYSNADIYLLDDPLSAVDAHVGKHIFENVIGPKGLLAGKTRLLVTHGISYLPHMDEILVISGGEISESGNYRELLAQRGAFSEFLVEHLQEMEEDEELDEIKDILSVKPEGRQLLERALSVRSTSSKGSKKGSMRKRTSKLEKDGIVVPKVGTTLIEKEESATGKVSWAVYIKYFKGVGVWMTFWALVTNLINQGFSAGANLWLTRWAEDTEAHLPANRDMYLGVYGALGGGQAISLLFSAAILAIGCLNAAKILHHKLLSHTLRLPMSFFDTTPLGRIMNRFSKDVDIADVMLPMSIRSWIPMIFSVLFIFIVISITTPIFMSVIIPLGIFYYFIQTFYVATSRQLKRIESVTRSPIYSHFSESLTGQTTIRAYKKQDGFTKQNEDKVDFNQMCSYPSIIANRWLAIRLELVGSFVILFACLFAVLGREDIDPSLVGLSVTYALQTTQVLNYMVRMTAEVETNIVAIERMEEYSDVQKEAEWEKGERDPLWPKEGRVEFDNFQVRYREGLDLVLKGITFSVQSCEKVGIVGRTGAGKSSLTLALFRIIEAAGGKITIDDKNIGELGLHNLRSRLTIIPQDPVLFSGSLRMNIDPFNSYSDDEIWRVLELSHLKHFVKGLQAGLQHEIAEGGDNLSVGQRQLICLARALLRKTKVLVLDEATAAVDLETDDLIQKTIRSEFSDCTILTIAHRLNTIMDSDKVIVLDKGQIAEFDSPTNLLQNPNSIFHSMAKNAGILGNTARQWKISAEVLFGDDDLTWASENPDFTPCFHKTIMVWVPCDAETVEEQIDFHTYQYASVITHFCLCIIMLLLNCFSDLPPEDRVKVGKPSPENSASFLRKLFFQWFDPMTWKGYRKPLEVSDMWDLNEEDQTRTLVPPFDKYWYDSKQRVSLARAVYSNADIYLLDDPLSAVDAHVGKHIFDNVIGPKGLLAGKTRLLVTHGISYLPHMDEILVISGGEITESGHYKELLAQRGAFSEFLVQYLQEMEEDEDLEEIKDILSDKPEGRQLLERALSVRSTSSKGSKKGSMRKRTSKLENDGIVLPKEGTILIEKEESATGKVSWAIYIKYIKGVGLWMTFWALVMNLLNQGFSAGANLWLTRWAEDEEAHIPANRDLYLGVYGALGGGQAITLFLSTIILAIGCLNAAKLLHHKLLHQTLRLPMSFFDTTPLGRIMNRFSKDVDIADNILPMSLRSWILMAFSVVFIFVVISITTPIFMSVIIPIGIFYYFIQTFFVATSRQLERIESVTRSPIYSHFSESLTGQSSIRAYQKQDGFTKQNEEKIDFNQMCAYPNIIANRWLGVRLEIVGSLVIFFACLFAVLGREDIDPSLVGLSVTYALQTTGILNFMVSVSAEVESNIVAIERMEEYSSIKKEAEWEKGERDPLWPKEGRVEFDNFQVRYREGLDLVLKGITFSVKSCEKVGIVGRTGAGKSSLTLALFRIIEAAGGKITIDDKNIGELGLHNLRSRLTIIPQDPVLFSGSLRMNLDPFNSYTDDEIWRVLELSHLKHFVKGLQAGLQHEIAEGGDNLSVGQRQLICLARALLRKTKVLVLDEATAADDDLTWASENPDFTPCFHKTIMVWVPCAFFILFVPLELYFIASSKNGRIPWGFLNISKGIGTFLLFTLATADLAVGADLWIADTPGVYPVHIVTPVILMVTFILSLTLLLLHKKRGIRSSGLMFLFWFFIFFLAIFRFRSQLMNFDPDAETVEEQIDFHTYQYASVITHFCLCIIMLLLNCFSDLPPEDRVKVGKPSPENSASFLRKLFFQWFDPMTWKGYRKPLEVSDMWDLNDEDQTRTLVPPFDKYWYDSVRKNQSKEDAKANAKKNTQNGYSNGSAFTPSSKNKAHGKTNGSVLPAMVKAFGGPFWFAGILKLIIDLLAFASPQLLGLLIRFTSDLTEPLWRGLFYAFLMFAAALLTLFLNGQYFHLTFLVGFRIRSALISAIYRKAMRVSSSAKKDTTVGEIVNLMAVDAHRFFELVSYLHLLWSGPLVMALALYFLYDLLGAAIFAGLAVMILMIPFNAWIAVKLRALQMEQMKIKDHRVKMMNEILGGMKVLKLYAWEPSFETNVKDIREKEMKVLIKMAYYSAGTFFAWTLAPFLVSLACFTTYVFMEEGNDLTATTAFMSLALLNILRQPMMMFPMIITMSMQALVSIDRINKFMNNEELDPDNVTHHPHKSALVIENGIFTWGDDEATLKNINLEIPKGALTAVVGPVGCGKSSLVSALLGEMEKKQGNVNTVGSIAYVPQQAWIQNATLQDNILFGRKMDRQHYDKVLEACALKSDIEMLPGGDQTEIGEKGINLSGGQKQRVSLARAVYSNADIYLLDDPLSAVDAHVGKHIFDNVIGPKGLLAGKTRLLVTHGISYLPHMDEILVISGGEISESGHYKELLAQRGAFAEFLVQHLQEMEEDEDLEEIKDVLAIKPEGRQLLERALSVRSTSSKGSKKGSMRKRTSQLEKDGVVVPKVGTTLIEKEESATGKVSWAVYIKYFKGVGVWMTFWALLMNLLNQGFSAGANLWLTRWAEDTEAHLPANRDMYLGVYGALGGGQAITLFFSTITLAIGCLNAAKSLHHKLLSHTLRLPMAFFDTTPLGRIMNRFSKDVDIADNILPMSVRSWILMAFSVLFIFVVISITTPIFMSVIIPIGIFYYFIQTFYVATSRQLKRIESVTRSPIYSHFGESLTGQATIRAYSKQDGFTKQNEDKVDFNQMCSYPSIIANRWLAVRLELVGSLVILFACLFAVLGREDIDPSLVGLSVTYALQTTQILNFMVRMTAEVETNIVAIERMEEYSDVQKEAEWEKGERDPLWPKEGRVEFDNFQVRYREGLDLVLKGITFSVQSCEKVGIVGRTGAGKSSLTLALFRIIEAAGGKITIDDKNIGELGLHNLRSRLTIIPQDPVLFSGSLRMNIDPFNSYSDDEIWRVLELSHLKHFVKGLQAGLQHEIAEGGDNLSVGQRQLICLARALLRKTKVLVLDEATAAVDLETDDLIQKTIRSEFSDCTILTIAHRLNTIMDSDKVIVLDKGQIAEFDSPTNLLQNPNSIFHSMAKNAGILGNTNNTASS</sequence>
<dbReference type="FunFam" id="1.20.1560.10:FF:000001">
    <property type="entry name" value="ATP-binding cassette subfamily C member 1"/>
    <property type="match status" value="3"/>
</dbReference>
<dbReference type="InterPro" id="IPR003439">
    <property type="entry name" value="ABC_transporter-like_ATP-bd"/>
</dbReference>
<dbReference type="CDD" id="cd03250">
    <property type="entry name" value="ABCC_MRP_domain1"/>
    <property type="match status" value="2"/>
</dbReference>
<evidence type="ECO:0000259" key="18">
    <source>
        <dbReference type="PROSITE" id="PS50893"/>
    </source>
</evidence>
<dbReference type="EC" id="7.6.2.3" evidence="14"/>